<feature type="domain" description="Aminotransferase class I/classII large" evidence="4">
    <location>
        <begin position="30"/>
        <end position="381"/>
    </location>
</feature>
<dbReference type="Gene3D" id="3.40.640.10">
    <property type="entry name" value="Type I PLP-dependent aspartate aminotransferase-like (Major domain)"/>
    <property type="match status" value="1"/>
</dbReference>
<organism evidence="5">
    <name type="scientific">hydrothermal vent metagenome</name>
    <dbReference type="NCBI Taxonomy" id="652676"/>
    <lineage>
        <taxon>unclassified sequences</taxon>
        <taxon>metagenomes</taxon>
        <taxon>ecological metagenomes</taxon>
    </lineage>
</organism>
<dbReference type="GO" id="GO:0030170">
    <property type="term" value="F:pyridoxal phosphate binding"/>
    <property type="evidence" value="ECO:0007669"/>
    <property type="project" value="InterPro"/>
</dbReference>
<dbReference type="InterPro" id="IPR015424">
    <property type="entry name" value="PyrdxlP-dep_Trfase"/>
</dbReference>
<dbReference type="PANTHER" id="PTHR42832">
    <property type="entry name" value="AMINO ACID AMINOTRANSFERASE"/>
    <property type="match status" value="1"/>
</dbReference>
<dbReference type="InterPro" id="IPR015421">
    <property type="entry name" value="PyrdxlP-dep_Trfase_major"/>
</dbReference>
<dbReference type="AlphaFoldDB" id="A0A3B0TQS6"/>
<dbReference type="CDD" id="cd00609">
    <property type="entry name" value="AAT_like"/>
    <property type="match status" value="1"/>
</dbReference>
<gene>
    <name evidence="5" type="ORF">MNBD_ACTINO02-1159</name>
</gene>
<accession>A0A3B0TQS6</accession>
<proteinExistence type="predicted"/>
<evidence type="ECO:0000313" key="5">
    <source>
        <dbReference type="EMBL" id="VAW09406.1"/>
    </source>
</evidence>
<evidence type="ECO:0000256" key="3">
    <source>
        <dbReference type="ARBA" id="ARBA00022679"/>
    </source>
</evidence>
<evidence type="ECO:0000256" key="1">
    <source>
        <dbReference type="ARBA" id="ARBA00001933"/>
    </source>
</evidence>
<protein>
    <submittedName>
        <fullName evidence="5">Aspartate aminotransferase</fullName>
        <ecNumber evidence="5">2.6.1.1</ecNumber>
    </submittedName>
</protein>
<sequence>MEFRRINNLPPYVFAEINQLKLEARRAGEDVVDLAFGNPDIPSSPAVVDKLVEAAQNDRNHRYSASRGIPNLRRALADRYMRRFGVELDPDTEVITTIGAKEGLSHLMWALVQPGDVALVPEPSYPIHMYAPALAGAEVRRVPISQGSDFFAGVERAFADTWPRPRVIVISFPHNPTTTTVDLEFFERLVGFARTNDVMLVHDFAYADISFDGYTPPSLLQVPGAKEVGVELYTLTKGHSMAGWRVGFVAGNSDMVAALAKLKSYLDYGTFQPIQIASIIALNDGDEFVGEVNAIYDKRMNILIDGLNRAGWRIEKPRGTMFVWASIPEPFQAAGSMEFARTLLREAKVAVSPGIGFGPSGEGFVRFALVENEHRIQQAVRGIRRVLEGTTIGAHHGV</sequence>
<dbReference type="EMBL" id="UOEK01000573">
    <property type="protein sequence ID" value="VAW09406.1"/>
    <property type="molecule type" value="Genomic_DNA"/>
</dbReference>
<evidence type="ECO:0000259" key="4">
    <source>
        <dbReference type="Pfam" id="PF00155"/>
    </source>
</evidence>
<dbReference type="PANTHER" id="PTHR42832:SF1">
    <property type="entry name" value="GLUTAMATE-PYRUVATE AMINOTRANSFERASE ALAC"/>
    <property type="match status" value="1"/>
</dbReference>
<keyword evidence="2 5" id="KW-0032">Aminotransferase</keyword>
<dbReference type="InterPro" id="IPR015422">
    <property type="entry name" value="PyrdxlP-dep_Trfase_small"/>
</dbReference>
<evidence type="ECO:0000256" key="2">
    <source>
        <dbReference type="ARBA" id="ARBA00022576"/>
    </source>
</evidence>
<dbReference type="EC" id="2.6.1.1" evidence="5"/>
<dbReference type="SUPFAM" id="SSF53383">
    <property type="entry name" value="PLP-dependent transferases"/>
    <property type="match status" value="1"/>
</dbReference>
<comment type="cofactor">
    <cofactor evidence="1">
        <name>pyridoxal 5'-phosphate</name>
        <dbReference type="ChEBI" id="CHEBI:597326"/>
    </cofactor>
</comment>
<dbReference type="Pfam" id="PF00155">
    <property type="entry name" value="Aminotran_1_2"/>
    <property type="match status" value="1"/>
</dbReference>
<dbReference type="Gene3D" id="3.90.1150.10">
    <property type="entry name" value="Aspartate Aminotransferase, domain 1"/>
    <property type="match status" value="1"/>
</dbReference>
<name>A0A3B0TQS6_9ZZZZ</name>
<dbReference type="InterPro" id="IPR050881">
    <property type="entry name" value="LL-DAP_aminotransferase"/>
</dbReference>
<dbReference type="InterPro" id="IPR004839">
    <property type="entry name" value="Aminotransferase_I/II_large"/>
</dbReference>
<dbReference type="GO" id="GO:0004069">
    <property type="term" value="F:L-aspartate:2-oxoglutarate aminotransferase activity"/>
    <property type="evidence" value="ECO:0007669"/>
    <property type="project" value="UniProtKB-EC"/>
</dbReference>
<reference evidence="5" key="1">
    <citation type="submission" date="2018-06" db="EMBL/GenBank/DDBJ databases">
        <authorList>
            <person name="Zhirakovskaya E."/>
        </authorList>
    </citation>
    <scope>NUCLEOTIDE SEQUENCE</scope>
</reference>
<keyword evidence="3 5" id="KW-0808">Transferase</keyword>